<keyword evidence="3" id="KW-1185">Reference proteome</keyword>
<dbReference type="EMBL" id="JANPWB010000016">
    <property type="protein sequence ID" value="KAJ1081132.1"/>
    <property type="molecule type" value="Genomic_DNA"/>
</dbReference>
<evidence type="ECO:0000256" key="1">
    <source>
        <dbReference type="SAM" id="MobiDB-lite"/>
    </source>
</evidence>
<comment type="caution">
    <text evidence="2">The sequence shown here is derived from an EMBL/GenBank/DDBJ whole genome shotgun (WGS) entry which is preliminary data.</text>
</comment>
<dbReference type="Proteomes" id="UP001066276">
    <property type="component" value="Chromosome 12"/>
</dbReference>
<protein>
    <submittedName>
        <fullName evidence="2">Uncharacterized protein</fullName>
    </submittedName>
</protein>
<sequence>MSASANQASCGRRGPWARRRVIPLVLAREEAGGPRHQLHRCPERYLPSSLPPTRQPSTAGPTAWERKARRQRRLHCTRRPPPEINRLACATLR</sequence>
<evidence type="ECO:0000313" key="2">
    <source>
        <dbReference type="EMBL" id="KAJ1081132.1"/>
    </source>
</evidence>
<proteinExistence type="predicted"/>
<reference evidence="2" key="1">
    <citation type="journal article" date="2022" name="bioRxiv">
        <title>Sequencing and chromosome-scale assembly of the giantPleurodeles waltlgenome.</title>
        <authorList>
            <person name="Brown T."/>
            <person name="Elewa A."/>
            <person name="Iarovenko S."/>
            <person name="Subramanian E."/>
            <person name="Araus A.J."/>
            <person name="Petzold A."/>
            <person name="Susuki M."/>
            <person name="Suzuki K.-i.T."/>
            <person name="Hayashi T."/>
            <person name="Toyoda A."/>
            <person name="Oliveira C."/>
            <person name="Osipova E."/>
            <person name="Leigh N.D."/>
            <person name="Simon A."/>
            <person name="Yun M.H."/>
        </authorList>
    </citation>
    <scope>NUCLEOTIDE SEQUENCE</scope>
    <source>
        <strain evidence="2">20211129_DDA</strain>
        <tissue evidence="2">Liver</tissue>
    </source>
</reference>
<accession>A0AAV7KQ12</accession>
<gene>
    <name evidence="2" type="ORF">NDU88_001316</name>
</gene>
<name>A0AAV7KQ12_PLEWA</name>
<organism evidence="2 3">
    <name type="scientific">Pleurodeles waltl</name>
    <name type="common">Iberian ribbed newt</name>
    <dbReference type="NCBI Taxonomy" id="8319"/>
    <lineage>
        <taxon>Eukaryota</taxon>
        <taxon>Metazoa</taxon>
        <taxon>Chordata</taxon>
        <taxon>Craniata</taxon>
        <taxon>Vertebrata</taxon>
        <taxon>Euteleostomi</taxon>
        <taxon>Amphibia</taxon>
        <taxon>Batrachia</taxon>
        <taxon>Caudata</taxon>
        <taxon>Salamandroidea</taxon>
        <taxon>Salamandridae</taxon>
        <taxon>Pleurodelinae</taxon>
        <taxon>Pleurodeles</taxon>
    </lineage>
</organism>
<feature type="region of interest" description="Disordered" evidence="1">
    <location>
        <begin position="31"/>
        <end position="72"/>
    </location>
</feature>
<evidence type="ECO:0000313" key="3">
    <source>
        <dbReference type="Proteomes" id="UP001066276"/>
    </source>
</evidence>
<dbReference type="AlphaFoldDB" id="A0AAV7KQ12"/>